<dbReference type="PANTHER" id="PTHR33392">
    <property type="entry name" value="POLYISOPRENYL-TEICHOIC ACID--PEPTIDOGLYCAN TEICHOIC ACID TRANSFERASE TAGU"/>
    <property type="match status" value="1"/>
</dbReference>
<dbReference type="Proteomes" id="UP000635245">
    <property type="component" value="Unassembled WGS sequence"/>
</dbReference>
<dbReference type="EMBL" id="JAENJH010000003">
    <property type="protein sequence ID" value="MBK1785911.1"/>
    <property type="molecule type" value="Genomic_DNA"/>
</dbReference>
<sequence length="468" mass="48873">MGLTGYAWAAMQGLVNGLTVADVIENDPGEMPADGARDILLVGMDSRTDAQGNPLSEEMLAKLRAGASDGELNTDTLIFVHVPNDGSKAVAISLPRDSYVDIPGFGEHKINSAYARGKAAARTELQEQGVTDPKQLEVDSNQEGAKTLIKTVENLTGSTIDNFASVNLLGFYDITNAIGGVDVCLNEPVDEVKSGAKFDAGPQSISGVDALAFVRQRHELPRSDLDRVVRQQVFMAGLARKVLSAGTLADPAKLNDLIGAIQKSVVVNQGWDLIGFAQQMQGLTGGQIEFRTIPVVDPAYDTPEDGEAVQVDPDEVRDFVQGLAGPPPEEKDKAPAPPPEETTVDVLNASGIEGLAGSVSESLTAEGYLPGEVGNATSRSSTIVQVPEGQEAAGEKVAGSIGGVEVETDPSVPAGHVRVLLAPDYTPPEESSGAEGVAGSEVQEQAAPQQPPEEEEPPITAQGVPCVN</sequence>
<evidence type="ECO:0000256" key="2">
    <source>
        <dbReference type="SAM" id="MobiDB-lite"/>
    </source>
</evidence>
<accession>A0A934QTE8</accession>
<reference evidence="5" key="1">
    <citation type="submission" date="2020-12" db="EMBL/GenBank/DDBJ databases">
        <title>Prauserella sp. ASG 168, a novel actinomycete isolated from cave rock.</title>
        <authorList>
            <person name="Suriyachadkun C."/>
        </authorList>
    </citation>
    <scope>NUCLEOTIDE SEQUENCE</scope>
    <source>
        <strain evidence="5">ASG 168</strain>
    </source>
</reference>
<protein>
    <submittedName>
        <fullName evidence="5">LCP family protein</fullName>
    </submittedName>
</protein>
<proteinExistence type="inferred from homology"/>
<dbReference type="InterPro" id="IPR027381">
    <property type="entry name" value="LytR/CpsA/Psr_C"/>
</dbReference>
<evidence type="ECO:0000256" key="1">
    <source>
        <dbReference type="ARBA" id="ARBA00006068"/>
    </source>
</evidence>
<feature type="domain" description="LytR/CpsA/Psr regulator C-terminal" evidence="4">
    <location>
        <begin position="342"/>
        <end position="425"/>
    </location>
</feature>
<evidence type="ECO:0000313" key="5">
    <source>
        <dbReference type="EMBL" id="MBK1785911.1"/>
    </source>
</evidence>
<dbReference type="PANTHER" id="PTHR33392:SF6">
    <property type="entry name" value="POLYISOPRENYL-TEICHOIC ACID--PEPTIDOGLYCAN TEICHOIC ACID TRANSFERASE TAGU"/>
    <property type="match status" value="1"/>
</dbReference>
<evidence type="ECO:0000259" key="4">
    <source>
        <dbReference type="Pfam" id="PF13399"/>
    </source>
</evidence>
<gene>
    <name evidence="5" type="ORF">JHE00_16390</name>
</gene>
<name>A0A934QTE8_9PSEU</name>
<feature type="region of interest" description="Disordered" evidence="2">
    <location>
        <begin position="408"/>
        <end position="468"/>
    </location>
</feature>
<comment type="similarity">
    <text evidence="1">Belongs to the LytR/CpsA/Psr (LCP) family.</text>
</comment>
<dbReference type="InterPro" id="IPR004474">
    <property type="entry name" value="LytR_CpsA_psr"/>
</dbReference>
<keyword evidence="6" id="KW-1185">Reference proteome</keyword>
<comment type="caution">
    <text evidence="5">The sequence shown here is derived from an EMBL/GenBank/DDBJ whole genome shotgun (WGS) entry which is preliminary data.</text>
</comment>
<dbReference type="Gene3D" id="3.40.630.190">
    <property type="entry name" value="LCP protein"/>
    <property type="match status" value="1"/>
</dbReference>
<dbReference type="Gene3D" id="3.30.70.2390">
    <property type="match status" value="1"/>
</dbReference>
<organism evidence="5 6">
    <name type="scientific">Prauserella cavernicola</name>
    <dbReference type="NCBI Taxonomy" id="2800127"/>
    <lineage>
        <taxon>Bacteria</taxon>
        <taxon>Bacillati</taxon>
        <taxon>Actinomycetota</taxon>
        <taxon>Actinomycetes</taxon>
        <taxon>Pseudonocardiales</taxon>
        <taxon>Pseudonocardiaceae</taxon>
        <taxon>Prauserella</taxon>
    </lineage>
</organism>
<dbReference type="InterPro" id="IPR050922">
    <property type="entry name" value="LytR/CpsA/Psr_CW_biosynth"/>
</dbReference>
<dbReference type="NCBIfam" id="TIGR00350">
    <property type="entry name" value="lytR_cpsA_psr"/>
    <property type="match status" value="1"/>
</dbReference>
<dbReference type="Pfam" id="PF03816">
    <property type="entry name" value="LytR_cpsA_psr"/>
    <property type="match status" value="1"/>
</dbReference>
<dbReference type="Pfam" id="PF13399">
    <property type="entry name" value="LytR_C"/>
    <property type="match status" value="1"/>
</dbReference>
<evidence type="ECO:0000259" key="3">
    <source>
        <dbReference type="Pfam" id="PF03816"/>
    </source>
</evidence>
<feature type="domain" description="Cell envelope-related transcriptional attenuator" evidence="3">
    <location>
        <begin position="73"/>
        <end position="243"/>
    </location>
</feature>
<dbReference type="AlphaFoldDB" id="A0A934QTE8"/>
<evidence type="ECO:0000313" key="6">
    <source>
        <dbReference type="Proteomes" id="UP000635245"/>
    </source>
</evidence>